<keyword evidence="1" id="KW-0010">Activator</keyword>
<keyword evidence="1" id="KW-0804">Transcription</keyword>
<evidence type="ECO:0000256" key="1">
    <source>
        <dbReference type="RuleBase" id="RU364144"/>
    </source>
</evidence>
<evidence type="ECO:0000256" key="2">
    <source>
        <dbReference type="SAM" id="MobiDB-lite"/>
    </source>
</evidence>
<feature type="region of interest" description="Disordered" evidence="2">
    <location>
        <begin position="1"/>
        <end position="21"/>
    </location>
</feature>
<sequence>MNTSAQPGQPAAPPTPVLAPHPELDRNTIEALQAVRDRLLQLRESYYFFMQAVHPDNPAPISWPDLLGKFSVLVAKHTHLRAESLRYHALLSGLALHPCEPPVNEAEAGSLPVLLRTKLLPAMEREELAARAEMSAEGADIAVSMHAA</sequence>
<dbReference type="Gene3D" id="1.20.58.1710">
    <property type="match status" value="1"/>
</dbReference>
<dbReference type="OrthoDB" id="5568181at2759"/>
<gene>
    <name evidence="1" type="primary">MED8</name>
    <name evidence="3" type="ORF">SYNPS1DRAFT_25361</name>
</gene>
<dbReference type="InterPro" id="IPR019364">
    <property type="entry name" value="Mediatior_Med8_fun/met"/>
</dbReference>
<proteinExistence type="inferred from homology"/>
<dbReference type="AlphaFoldDB" id="A0A4V1J0U4"/>
<reference evidence="4" key="1">
    <citation type="journal article" date="2018" name="Nat. Microbiol.">
        <title>Leveraging single-cell genomics to expand the fungal tree of life.</title>
        <authorList>
            <person name="Ahrendt S.R."/>
            <person name="Quandt C.A."/>
            <person name="Ciobanu D."/>
            <person name="Clum A."/>
            <person name="Salamov A."/>
            <person name="Andreopoulos B."/>
            <person name="Cheng J.F."/>
            <person name="Woyke T."/>
            <person name="Pelin A."/>
            <person name="Henrissat B."/>
            <person name="Reynolds N.K."/>
            <person name="Benny G.L."/>
            <person name="Smith M.E."/>
            <person name="James T.Y."/>
            <person name="Grigoriev I.V."/>
        </authorList>
    </citation>
    <scope>NUCLEOTIDE SEQUENCE [LARGE SCALE GENOMIC DNA]</scope>
    <source>
        <strain evidence="4">Benny S71-1</strain>
    </source>
</reference>
<comment type="similarity">
    <text evidence="1">Belongs to the Mediator complex subunit 8 family.</text>
</comment>
<accession>A0A4V1J0U4</accession>
<evidence type="ECO:0000313" key="3">
    <source>
        <dbReference type="EMBL" id="RKP22769.1"/>
    </source>
</evidence>
<dbReference type="GO" id="GO:0006357">
    <property type="term" value="P:regulation of transcription by RNA polymerase II"/>
    <property type="evidence" value="ECO:0007669"/>
    <property type="project" value="InterPro"/>
</dbReference>
<evidence type="ECO:0000313" key="4">
    <source>
        <dbReference type="Proteomes" id="UP000278143"/>
    </source>
</evidence>
<name>A0A4V1J0U4_9FUNG</name>
<comment type="subunit">
    <text evidence="1">Component of the Mediator complex.</text>
</comment>
<dbReference type="GO" id="GO:0016592">
    <property type="term" value="C:mediator complex"/>
    <property type="evidence" value="ECO:0007669"/>
    <property type="project" value="InterPro"/>
</dbReference>
<keyword evidence="1" id="KW-0805">Transcription regulation</keyword>
<comment type="subcellular location">
    <subcellularLocation>
        <location evidence="1">Nucleus</location>
    </subcellularLocation>
</comment>
<dbReference type="EMBL" id="KZ991698">
    <property type="protein sequence ID" value="RKP22769.1"/>
    <property type="molecule type" value="Genomic_DNA"/>
</dbReference>
<dbReference type="Pfam" id="PF10232">
    <property type="entry name" value="Med8"/>
    <property type="match status" value="1"/>
</dbReference>
<organism evidence="3 4">
    <name type="scientific">Syncephalis pseudoplumigaleata</name>
    <dbReference type="NCBI Taxonomy" id="1712513"/>
    <lineage>
        <taxon>Eukaryota</taxon>
        <taxon>Fungi</taxon>
        <taxon>Fungi incertae sedis</taxon>
        <taxon>Zoopagomycota</taxon>
        <taxon>Zoopagomycotina</taxon>
        <taxon>Zoopagomycetes</taxon>
        <taxon>Zoopagales</taxon>
        <taxon>Piptocephalidaceae</taxon>
        <taxon>Syncephalis</taxon>
    </lineage>
</organism>
<keyword evidence="1" id="KW-0539">Nucleus</keyword>
<dbReference type="GO" id="GO:0003712">
    <property type="term" value="F:transcription coregulator activity"/>
    <property type="evidence" value="ECO:0007669"/>
    <property type="project" value="InterPro"/>
</dbReference>
<dbReference type="Proteomes" id="UP000278143">
    <property type="component" value="Unassembled WGS sequence"/>
</dbReference>
<protein>
    <recommendedName>
        <fullName evidence="1">Mediator of RNA polymerase II transcription subunit 8</fullName>
    </recommendedName>
    <alternativeName>
        <fullName evidence="1">Mediator complex subunit 8</fullName>
    </alternativeName>
</protein>
<keyword evidence="4" id="KW-1185">Reference proteome</keyword>
<comment type="function">
    <text evidence="1">Component of the Mediator complex, a coactivator involved in the regulated transcription of nearly all RNA polymerase II-dependent genes. Mediator functions as a bridge to convey information from gene-specific regulatory proteins to the basal RNA polymerase II transcription machinery. Mediator is recruited to promoters by direct interactions with regulatory proteins and serves as a scaffold for the assembly of a functional preinitiation complex with RNA polymerase II and the general transcription factors.</text>
</comment>
<feature type="compositionally biased region" description="Pro residues" evidence="2">
    <location>
        <begin position="10"/>
        <end position="19"/>
    </location>
</feature>